<dbReference type="PROSITE" id="PS51257">
    <property type="entry name" value="PROKAR_LIPOPROTEIN"/>
    <property type="match status" value="1"/>
</dbReference>
<feature type="domain" description="LysM" evidence="4">
    <location>
        <begin position="37"/>
        <end position="81"/>
    </location>
</feature>
<dbReference type="GO" id="GO:0032153">
    <property type="term" value="C:cell division site"/>
    <property type="evidence" value="ECO:0007669"/>
    <property type="project" value="TreeGrafter"/>
</dbReference>
<evidence type="ECO:0000313" key="5">
    <source>
        <dbReference type="EMBL" id="RRJ85491.1"/>
    </source>
</evidence>
<keyword evidence="3" id="KW-0732">Signal</keyword>
<accession>A0A3P3VRT4</accession>
<dbReference type="GO" id="GO:0004222">
    <property type="term" value="F:metalloendopeptidase activity"/>
    <property type="evidence" value="ECO:0007669"/>
    <property type="project" value="TreeGrafter"/>
</dbReference>
<dbReference type="EMBL" id="QWEZ01000001">
    <property type="protein sequence ID" value="RRJ85491.1"/>
    <property type="molecule type" value="Genomic_DNA"/>
</dbReference>
<dbReference type="Gene3D" id="2.70.70.10">
    <property type="entry name" value="Glucose Permease (Domain IIA)"/>
    <property type="match status" value="1"/>
</dbReference>
<comment type="caution">
    <text evidence="5">The sequence shown here is derived from an EMBL/GenBank/DDBJ whole genome shotgun (WGS) entry which is preliminary data.</text>
</comment>
<dbReference type="GO" id="GO:0009279">
    <property type="term" value="C:cell outer membrane"/>
    <property type="evidence" value="ECO:0007669"/>
    <property type="project" value="TreeGrafter"/>
</dbReference>
<evidence type="ECO:0000259" key="4">
    <source>
        <dbReference type="PROSITE" id="PS51782"/>
    </source>
</evidence>
<name>A0A3P3VRT4_9GAMM</name>
<dbReference type="InterPro" id="IPR036779">
    <property type="entry name" value="LysM_dom_sf"/>
</dbReference>
<feature type="compositionally biased region" description="Low complexity" evidence="2">
    <location>
        <begin position="86"/>
        <end position="112"/>
    </location>
</feature>
<dbReference type="CDD" id="cd12797">
    <property type="entry name" value="M23_peptidase"/>
    <property type="match status" value="1"/>
</dbReference>
<evidence type="ECO:0000256" key="1">
    <source>
        <dbReference type="ARBA" id="ARBA00038420"/>
    </source>
</evidence>
<dbReference type="InterPro" id="IPR016047">
    <property type="entry name" value="M23ase_b-sheet_dom"/>
</dbReference>
<dbReference type="Proteomes" id="UP000280792">
    <property type="component" value="Unassembled WGS sequence"/>
</dbReference>
<reference evidence="5 6" key="1">
    <citation type="submission" date="2018-08" db="EMBL/GenBank/DDBJ databases">
        <authorList>
            <person name="Khan S.A."/>
        </authorList>
    </citation>
    <scope>NUCLEOTIDE SEQUENCE [LARGE SCALE GENOMIC DNA]</scope>
    <source>
        <strain evidence="5 6">GTF-13</strain>
    </source>
</reference>
<organism evidence="5 6">
    <name type="scientific">Aestuariirhabdus litorea</name>
    <dbReference type="NCBI Taxonomy" id="2528527"/>
    <lineage>
        <taxon>Bacteria</taxon>
        <taxon>Pseudomonadati</taxon>
        <taxon>Pseudomonadota</taxon>
        <taxon>Gammaproteobacteria</taxon>
        <taxon>Oceanospirillales</taxon>
        <taxon>Aestuariirhabdaceae</taxon>
        <taxon>Aestuariirhabdus</taxon>
    </lineage>
</organism>
<dbReference type="SMART" id="SM00257">
    <property type="entry name" value="LysM"/>
    <property type="match status" value="1"/>
</dbReference>
<dbReference type="PANTHER" id="PTHR21666:SF263">
    <property type="entry name" value="MUREIN HYDROLASE ACTIVATOR NLPD"/>
    <property type="match status" value="1"/>
</dbReference>
<dbReference type="PROSITE" id="PS51782">
    <property type="entry name" value="LYSM"/>
    <property type="match status" value="1"/>
</dbReference>
<dbReference type="AlphaFoldDB" id="A0A3P3VRT4"/>
<evidence type="ECO:0000256" key="3">
    <source>
        <dbReference type="SAM" id="SignalP"/>
    </source>
</evidence>
<gene>
    <name evidence="5" type="ORF">D0544_08455</name>
</gene>
<feature type="chain" id="PRO_5018316346" evidence="3">
    <location>
        <begin position="20"/>
        <end position="258"/>
    </location>
</feature>
<sequence length="258" mass="27905">MFKSLVFLLGVVLTGCASNAPYAPVSDRTRPPTVTWGYHLVRPGETLYSIAWRYGRDFQELANANKIRPPYTIYPNQKLSLYTPAAKAPAPTAEPRPKSSTSKRSTASRIKSPSPSSQVSGPAVVSKSGVQKTSGPIAWQWPSRGKVIQYYSTTGQVNKGIDISGKLGEPVNSAASGQVVYAGNGLLGYGRLVIVKHNSTYLSAYAHNSKMLVKEGDSVKAGQKIAEIGSSGTNREKLHFEIRKNGKPVNPLQYLPKK</sequence>
<dbReference type="PANTHER" id="PTHR21666">
    <property type="entry name" value="PEPTIDASE-RELATED"/>
    <property type="match status" value="1"/>
</dbReference>
<dbReference type="CDD" id="cd00118">
    <property type="entry name" value="LysM"/>
    <property type="match status" value="1"/>
</dbReference>
<dbReference type="Pfam" id="PF01551">
    <property type="entry name" value="Peptidase_M23"/>
    <property type="match status" value="1"/>
</dbReference>
<comment type="similarity">
    <text evidence="1">Belongs to the E.coli NlpD/Haemophilus LppB family.</text>
</comment>
<evidence type="ECO:0000256" key="2">
    <source>
        <dbReference type="SAM" id="MobiDB-lite"/>
    </source>
</evidence>
<evidence type="ECO:0000313" key="6">
    <source>
        <dbReference type="Proteomes" id="UP000280792"/>
    </source>
</evidence>
<reference evidence="5 6" key="2">
    <citation type="submission" date="2018-12" db="EMBL/GenBank/DDBJ databases">
        <title>Simiduia agarivorans gen. nov., sp. nov., a marine, agarolytic bacterium isolated from shallow coastal water from Keelung, Taiwan.</title>
        <authorList>
            <person name="Shieh W.Y."/>
        </authorList>
    </citation>
    <scope>NUCLEOTIDE SEQUENCE [LARGE SCALE GENOMIC DNA]</scope>
    <source>
        <strain evidence="5 6">GTF-13</strain>
    </source>
</reference>
<dbReference type="InterPro" id="IPR018392">
    <property type="entry name" value="LysM"/>
</dbReference>
<keyword evidence="6" id="KW-1185">Reference proteome</keyword>
<dbReference type="InterPro" id="IPR011055">
    <property type="entry name" value="Dup_hybrid_motif"/>
</dbReference>
<proteinExistence type="inferred from homology"/>
<feature type="signal peptide" evidence="3">
    <location>
        <begin position="1"/>
        <end position="19"/>
    </location>
</feature>
<feature type="region of interest" description="Disordered" evidence="2">
    <location>
        <begin position="86"/>
        <end position="129"/>
    </location>
</feature>
<dbReference type="Pfam" id="PF01476">
    <property type="entry name" value="LysM"/>
    <property type="match status" value="1"/>
</dbReference>
<dbReference type="InterPro" id="IPR050570">
    <property type="entry name" value="Cell_wall_metabolism_enzyme"/>
</dbReference>
<dbReference type="Gene3D" id="3.10.350.10">
    <property type="entry name" value="LysM domain"/>
    <property type="match status" value="1"/>
</dbReference>
<protein>
    <submittedName>
        <fullName evidence="5">LysM peptidoglycan-binding domain-containing protein</fullName>
    </submittedName>
</protein>
<dbReference type="SUPFAM" id="SSF51261">
    <property type="entry name" value="Duplicated hybrid motif"/>
    <property type="match status" value="1"/>
</dbReference>